<evidence type="ECO:0000256" key="11">
    <source>
        <dbReference type="ARBA" id="ARBA00047740"/>
    </source>
</evidence>
<name>D7FT43_ECTSI</name>
<dbReference type="Pfam" id="PF03919">
    <property type="entry name" value="mRNA_cap_C"/>
    <property type="match status" value="1"/>
</dbReference>
<dbReference type="SUPFAM" id="SSF56091">
    <property type="entry name" value="DNA ligase/mRNA capping enzyme, catalytic domain"/>
    <property type="match status" value="1"/>
</dbReference>
<dbReference type="GO" id="GO:0005524">
    <property type="term" value="F:ATP binding"/>
    <property type="evidence" value="ECO:0007669"/>
    <property type="project" value="InterPro"/>
</dbReference>
<dbReference type="Pfam" id="PF01331">
    <property type="entry name" value="mRNA_cap_enzyme"/>
    <property type="match status" value="1"/>
</dbReference>
<proteinExistence type="predicted"/>
<feature type="region of interest" description="Disordered" evidence="12">
    <location>
        <begin position="186"/>
        <end position="219"/>
    </location>
</feature>
<keyword evidence="2" id="KW-0507">mRNA processing</keyword>
<evidence type="ECO:0000256" key="9">
    <source>
        <dbReference type="ARBA" id="ARBA00023242"/>
    </source>
</evidence>
<evidence type="ECO:0000256" key="6">
    <source>
        <dbReference type="ARBA" id="ARBA00022801"/>
    </source>
</evidence>
<evidence type="ECO:0000256" key="7">
    <source>
        <dbReference type="ARBA" id="ARBA00023042"/>
    </source>
</evidence>
<evidence type="ECO:0000313" key="16">
    <source>
        <dbReference type="Proteomes" id="UP000002630"/>
    </source>
</evidence>
<keyword evidence="7" id="KW-0506">mRNA capping</keyword>
<dbReference type="Gene3D" id="2.40.50.140">
    <property type="entry name" value="Nucleic acid-binding proteins"/>
    <property type="match status" value="1"/>
</dbReference>
<organism evidence="15 16">
    <name type="scientific">Ectocarpus siliculosus</name>
    <name type="common">Brown alga</name>
    <name type="synonym">Conferva siliculosa</name>
    <dbReference type="NCBI Taxonomy" id="2880"/>
    <lineage>
        <taxon>Eukaryota</taxon>
        <taxon>Sar</taxon>
        <taxon>Stramenopiles</taxon>
        <taxon>Ochrophyta</taxon>
        <taxon>PX clade</taxon>
        <taxon>Phaeophyceae</taxon>
        <taxon>Ectocarpales</taxon>
        <taxon>Ectocarpaceae</taxon>
        <taxon>Ectocarpus</taxon>
    </lineage>
</organism>
<dbReference type="InterPro" id="IPR001339">
    <property type="entry name" value="mRNA_cap_enzyme_adenylation"/>
</dbReference>
<dbReference type="InterPro" id="IPR013846">
    <property type="entry name" value="mRNA_cap_enzyme_C"/>
</dbReference>
<comment type="subcellular location">
    <subcellularLocation>
        <location evidence="1">Nucleus</location>
    </subcellularLocation>
</comment>
<feature type="domain" description="mRNA capping enzyme adenylation" evidence="13">
    <location>
        <begin position="268"/>
        <end position="465"/>
    </location>
</feature>
<evidence type="ECO:0000256" key="8">
    <source>
        <dbReference type="ARBA" id="ARBA00023134"/>
    </source>
</evidence>
<evidence type="ECO:0000256" key="1">
    <source>
        <dbReference type="ARBA" id="ARBA00004123"/>
    </source>
</evidence>
<dbReference type="InterPro" id="IPR033469">
    <property type="entry name" value="CYTH-like_dom_sf"/>
</dbReference>
<reference evidence="15 16" key="1">
    <citation type="journal article" date="2010" name="Nature">
        <title>The Ectocarpus genome and the independent evolution of multicellularity in brown algae.</title>
        <authorList>
            <person name="Cock J.M."/>
            <person name="Sterck L."/>
            <person name="Rouze P."/>
            <person name="Scornet D."/>
            <person name="Allen A.E."/>
            <person name="Amoutzias G."/>
            <person name="Anthouard V."/>
            <person name="Artiguenave F."/>
            <person name="Aury J.M."/>
            <person name="Badger J.H."/>
            <person name="Beszteri B."/>
            <person name="Billiau K."/>
            <person name="Bonnet E."/>
            <person name="Bothwell J.H."/>
            <person name="Bowler C."/>
            <person name="Boyen C."/>
            <person name="Brownlee C."/>
            <person name="Carrano C.J."/>
            <person name="Charrier B."/>
            <person name="Cho G.Y."/>
            <person name="Coelho S.M."/>
            <person name="Collen J."/>
            <person name="Corre E."/>
            <person name="Da Silva C."/>
            <person name="Delage L."/>
            <person name="Delaroque N."/>
            <person name="Dittami S.M."/>
            <person name="Doulbeau S."/>
            <person name="Elias M."/>
            <person name="Farnham G."/>
            <person name="Gachon C.M."/>
            <person name="Gschloessl B."/>
            <person name="Heesch S."/>
            <person name="Jabbari K."/>
            <person name="Jubin C."/>
            <person name="Kawai H."/>
            <person name="Kimura K."/>
            <person name="Kloareg B."/>
            <person name="Kupper F.C."/>
            <person name="Lang D."/>
            <person name="Le Bail A."/>
            <person name="Leblanc C."/>
            <person name="Lerouge P."/>
            <person name="Lohr M."/>
            <person name="Lopez P.J."/>
            <person name="Martens C."/>
            <person name="Maumus F."/>
            <person name="Michel G."/>
            <person name="Miranda-Saavedra D."/>
            <person name="Morales J."/>
            <person name="Moreau H."/>
            <person name="Motomura T."/>
            <person name="Nagasato C."/>
            <person name="Napoli C.A."/>
            <person name="Nelson D.R."/>
            <person name="Nyvall-Collen P."/>
            <person name="Peters A.F."/>
            <person name="Pommier C."/>
            <person name="Potin P."/>
            <person name="Poulain J."/>
            <person name="Quesneville H."/>
            <person name="Read B."/>
            <person name="Rensing S.A."/>
            <person name="Ritter A."/>
            <person name="Rousvoal S."/>
            <person name="Samanta M."/>
            <person name="Samson G."/>
            <person name="Schroeder D.C."/>
            <person name="Segurens B."/>
            <person name="Strittmatter M."/>
            <person name="Tonon T."/>
            <person name="Tregear J.W."/>
            <person name="Valentin K."/>
            <person name="von Dassow P."/>
            <person name="Yamagishi T."/>
            <person name="Van de Peer Y."/>
            <person name="Wincker P."/>
        </authorList>
    </citation>
    <scope>NUCLEOTIDE SEQUENCE [LARGE SCALE GENOMIC DNA]</scope>
    <source>
        <strain evidence="16">Ec32 / CCAP1310/4</strain>
    </source>
</reference>
<dbReference type="GO" id="GO:0005525">
    <property type="term" value="F:GTP binding"/>
    <property type="evidence" value="ECO:0007669"/>
    <property type="project" value="UniProtKB-KW"/>
</dbReference>
<dbReference type="InterPro" id="IPR051029">
    <property type="entry name" value="mRNA_Capping_Enz/RNA_Phosphat"/>
</dbReference>
<feature type="region of interest" description="Disordered" evidence="12">
    <location>
        <begin position="600"/>
        <end position="624"/>
    </location>
</feature>
<sequence>MDLLSDLIDNAEKTHSSLGKRPAPSKPQPQGDDLFQALAHALSALHQRLCHEPAEVRSNLEIEVRVGLISQHDRLERATPGIPGSGAVQMDSDMMRQRGLRFVSGVSAPAFDAVKEEVGRRYGVAELASKEVVYVYDSGQMRDQRVVADGVNPLRCERKEARQQVNFQLAAAQYDLRVQASLEQPVPPEAVPGLQPGSSEPPQGWSGRRTKRRFSFKSDANTPEDERWIWRADLTLVEEDDGIRKAVAAACAQLKRPTGKGSSFPGAQPVNMCKRNVPDVQRGSYLVAEKTDGVRYLMMAVGTERGATCVLVDRSMNVFRVTGGGFLAGIVGVGTILDGELVHNRTMKKAIFVAFDILRNRERNLVPCGFLDRLSVLQKEIIPAYVDRVREGGAEAAPDGHLMLVPKRFFPRQKIMDLFRQVLVEGQHRIFRDEERSLHHKTDGIIFQPDAPYKVGTDTALLKWKWVDLASVDLRAYPATAAVGGGGGVRLCSEAGNHGEEVDLSRTVHLSEHDQARLVADMQGSRSVIAEMALDPGSGLWVYMGLRPDKDRPNFITTVISTMVEVAEGLSEEELKYRMLAESPASDDWARQEMTMRKRAVQWQYKRKSTQPQQLQQPPPPPPR</sequence>
<evidence type="ECO:0000256" key="2">
    <source>
        <dbReference type="ARBA" id="ARBA00022664"/>
    </source>
</evidence>
<dbReference type="GO" id="GO:0005634">
    <property type="term" value="C:nucleus"/>
    <property type="evidence" value="ECO:0007669"/>
    <property type="project" value="UniProtKB-SubCell"/>
</dbReference>
<keyword evidence="5" id="KW-0547">Nucleotide-binding</keyword>
<dbReference type="InterPro" id="IPR037009">
    <property type="entry name" value="mRNA_triPase_Cet1_sf"/>
</dbReference>
<accession>D7FT43</accession>
<dbReference type="Gene3D" id="3.30.470.30">
    <property type="entry name" value="DNA ligase/mRNA capping enzyme"/>
    <property type="match status" value="1"/>
</dbReference>
<dbReference type="Gene3D" id="3.20.100.10">
    <property type="entry name" value="mRNA triphosphatase Cet1-like"/>
    <property type="match status" value="1"/>
</dbReference>
<dbReference type="SUPFAM" id="SSF50249">
    <property type="entry name" value="Nucleic acid-binding proteins"/>
    <property type="match status" value="1"/>
</dbReference>
<comment type="catalytic activity">
    <reaction evidence="11">
        <text>a 5'-end triphospho-ribonucleoside in mRNA + H2O = a 5'-end diphospho-ribonucleoside in mRNA + phosphate + H(+)</text>
        <dbReference type="Rhea" id="RHEA:67004"/>
        <dbReference type="Rhea" id="RHEA-COMP:17164"/>
        <dbReference type="Rhea" id="RHEA-COMP:17165"/>
        <dbReference type="ChEBI" id="CHEBI:15377"/>
        <dbReference type="ChEBI" id="CHEBI:15378"/>
        <dbReference type="ChEBI" id="CHEBI:43474"/>
        <dbReference type="ChEBI" id="CHEBI:167616"/>
        <dbReference type="ChEBI" id="CHEBI:167618"/>
        <dbReference type="EC" id="3.6.1.74"/>
    </reaction>
    <physiologicalReaction direction="left-to-right" evidence="11">
        <dbReference type="Rhea" id="RHEA:67005"/>
    </physiologicalReaction>
</comment>
<evidence type="ECO:0000256" key="12">
    <source>
        <dbReference type="SAM" id="MobiDB-lite"/>
    </source>
</evidence>
<dbReference type="GO" id="GO:0004484">
    <property type="term" value="F:mRNA guanylyltransferase activity"/>
    <property type="evidence" value="ECO:0007669"/>
    <property type="project" value="UniProtKB-EC"/>
</dbReference>
<dbReference type="Proteomes" id="UP000002630">
    <property type="component" value="Linkage Group LG28"/>
</dbReference>
<evidence type="ECO:0000256" key="5">
    <source>
        <dbReference type="ARBA" id="ARBA00022741"/>
    </source>
</evidence>
<protein>
    <submittedName>
        <fullName evidence="15">Uncharacterized protein</fullName>
    </submittedName>
</protein>
<feature type="compositionally biased region" description="Basic residues" evidence="12">
    <location>
        <begin position="600"/>
        <end position="609"/>
    </location>
</feature>
<dbReference type="EMBL" id="FN648425">
    <property type="protein sequence ID" value="CBJ31334.1"/>
    <property type="molecule type" value="Genomic_DNA"/>
</dbReference>
<keyword evidence="9" id="KW-0539">Nucleus</keyword>
<comment type="catalytic activity">
    <reaction evidence="10">
        <text>a 5'-end diphospho-ribonucleoside in mRNA + GTP + H(+) = a 5'-end (5'-triphosphoguanosine)-ribonucleoside in mRNA + diphosphate</text>
        <dbReference type="Rhea" id="RHEA:67012"/>
        <dbReference type="Rhea" id="RHEA-COMP:17165"/>
        <dbReference type="Rhea" id="RHEA-COMP:17166"/>
        <dbReference type="ChEBI" id="CHEBI:15378"/>
        <dbReference type="ChEBI" id="CHEBI:33019"/>
        <dbReference type="ChEBI" id="CHEBI:37565"/>
        <dbReference type="ChEBI" id="CHEBI:167616"/>
        <dbReference type="ChEBI" id="CHEBI:167617"/>
        <dbReference type="EC" id="2.7.7.50"/>
    </reaction>
    <physiologicalReaction direction="left-to-right" evidence="10">
        <dbReference type="Rhea" id="RHEA:67013"/>
    </physiologicalReaction>
</comment>
<evidence type="ECO:0000259" key="13">
    <source>
        <dbReference type="Pfam" id="PF01331"/>
    </source>
</evidence>
<dbReference type="InParanoid" id="D7FT43"/>
<dbReference type="PANTHER" id="PTHR10367:SF17">
    <property type="entry name" value="MRNA-CAPPING ENZYME"/>
    <property type="match status" value="1"/>
</dbReference>
<evidence type="ECO:0000256" key="10">
    <source>
        <dbReference type="ARBA" id="ARBA00044624"/>
    </source>
</evidence>
<dbReference type="PANTHER" id="PTHR10367">
    <property type="entry name" value="MRNA-CAPPING ENZYME"/>
    <property type="match status" value="1"/>
</dbReference>
<evidence type="ECO:0000256" key="4">
    <source>
        <dbReference type="ARBA" id="ARBA00022695"/>
    </source>
</evidence>
<dbReference type="GO" id="GO:0004651">
    <property type="term" value="F:polynucleotide 5'-phosphatase activity"/>
    <property type="evidence" value="ECO:0007669"/>
    <property type="project" value="InterPro"/>
</dbReference>
<evidence type="ECO:0000256" key="3">
    <source>
        <dbReference type="ARBA" id="ARBA00022679"/>
    </source>
</evidence>
<keyword evidence="4" id="KW-0548">Nucleotidyltransferase</keyword>
<keyword evidence="16" id="KW-1185">Reference proteome</keyword>
<dbReference type="CDD" id="cd07895">
    <property type="entry name" value="Adenylation_mRNA_capping"/>
    <property type="match status" value="1"/>
</dbReference>
<dbReference type="OMA" id="DERWIWR"/>
<dbReference type="SUPFAM" id="SSF55154">
    <property type="entry name" value="CYTH-like phosphatases"/>
    <property type="match status" value="1"/>
</dbReference>
<dbReference type="GO" id="GO:0140818">
    <property type="term" value="F:mRNA 5'-triphosphate monophosphatase activity"/>
    <property type="evidence" value="ECO:0007669"/>
    <property type="project" value="UniProtKB-EC"/>
</dbReference>
<keyword evidence="3" id="KW-0808">Transferase</keyword>
<dbReference type="eggNOG" id="KOG2386">
    <property type="taxonomic scope" value="Eukaryota"/>
</dbReference>
<evidence type="ECO:0000313" key="15">
    <source>
        <dbReference type="EMBL" id="CBJ31334.1"/>
    </source>
</evidence>
<dbReference type="InterPro" id="IPR012340">
    <property type="entry name" value="NA-bd_OB-fold"/>
</dbReference>
<feature type="domain" description="mRNA capping enzyme C-terminal" evidence="14">
    <location>
        <begin position="503"/>
        <end position="575"/>
    </location>
</feature>
<dbReference type="OrthoDB" id="206392at2759"/>
<keyword evidence="8" id="KW-0342">GTP-binding</keyword>
<evidence type="ECO:0000259" key="14">
    <source>
        <dbReference type="Pfam" id="PF03919"/>
    </source>
</evidence>
<dbReference type="Gene3D" id="3.30.1490.430">
    <property type="match status" value="1"/>
</dbReference>
<dbReference type="AlphaFoldDB" id="D7FT43"/>
<dbReference type="EMBL" id="FN649753">
    <property type="protein sequence ID" value="CBJ31334.1"/>
    <property type="molecule type" value="Genomic_DNA"/>
</dbReference>
<dbReference type="GO" id="GO:0006370">
    <property type="term" value="P:7-methylguanosine mRNA capping"/>
    <property type="evidence" value="ECO:0007669"/>
    <property type="project" value="UniProtKB-KW"/>
</dbReference>
<gene>
    <name evidence="15" type="ORF">Esi_0244_0037</name>
</gene>
<dbReference type="STRING" id="2880.D7FT43"/>
<keyword evidence="6" id="KW-0378">Hydrolase</keyword>